<comment type="caution">
    <text evidence="1">The sequence shown here is derived from an EMBL/GenBank/DDBJ whole genome shotgun (WGS) entry which is preliminary data.</text>
</comment>
<name>A0A2I0LEX0_PUNGR</name>
<dbReference type="Proteomes" id="UP000233551">
    <property type="component" value="Unassembled WGS sequence"/>
</dbReference>
<reference evidence="1 2" key="1">
    <citation type="submission" date="2017-11" db="EMBL/GenBank/DDBJ databases">
        <title>De-novo sequencing of pomegranate (Punica granatum L.) genome.</title>
        <authorList>
            <person name="Akparov Z."/>
            <person name="Amiraslanov A."/>
            <person name="Hajiyeva S."/>
            <person name="Abbasov M."/>
            <person name="Kaur K."/>
            <person name="Hamwieh A."/>
            <person name="Solovyev V."/>
            <person name="Salamov A."/>
            <person name="Braich B."/>
            <person name="Kosarev P."/>
            <person name="Mahmoud A."/>
            <person name="Hajiyev E."/>
            <person name="Babayeva S."/>
            <person name="Izzatullayeva V."/>
            <person name="Mammadov A."/>
            <person name="Mammadov A."/>
            <person name="Sharifova S."/>
            <person name="Ojaghi J."/>
            <person name="Eynullazada K."/>
            <person name="Bayramov B."/>
            <person name="Abdulazimova A."/>
            <person name="Shahmuradov I."/>
        </authorList>
    </citation>
    <scope>NUCLEOTIDE SEQUENCE [LARGE SCALE GENOMIC DNA]</scope>
    <source>
        <strain evidence="2">cv. AG2017</strain>
        <tissue evidence="1">Leaf</tissue>
    </source>
</reference>
<accession>A0A2I0LEX0</accession>
<dbReference type="AlphaFoldDB" id="A0A2I0LEX0"/>
<dbReference type="EMBL" id="PGOL01000036">
    <property type="protein sequence ID" value="PKI78756.1"/>
    <property type="molecule type" value="Genomic_DNA"/>
</dbReference>
<dbReference type="GeneID" id="116212439"/>
<gene>
    <name evidence="1" type="ORF">CRG98_000823</name>
</gene>
<protein>
    <submittedName>
        <fullName evidence="1">Uncharacterized protein</fullName>
    </submittedName>
</protein>
<proteinExistence type="predicted"/>
<dbReference type="OrthoDB" id="1870516at2759"/>
<evidence type="ECO:0000313" key="1">
    <source>
        <dbReference type="EMBL" id="PKI78756.1"/>
    </source>
</evidence>
<evidence type="ECO:0000313" key="2">
    <source>
        <dbReference type="Proteomes" id="UP000233551"/>
    </source>
</evidence>
<keyword evidence="2" id="KW-1185">Reference proteome</keyword>
<sequence length="180" mass="19693">MASLENLHLVFPLVAHCLFWAAGAVHAPSNPNTSLLLLFNCSLRIPESSSLAQDCSLIRAADEEAQYLCSYMGDIKKPGIWPNSRKALNCSNYRSVYINSMDEYKLATRMSVHIPDHVPNLCDQCKNPGGHCGVGLKCICHPKECKEQLISRSGPSNIFGNMICSVLTSIVLLMGSHLSS</sequence>
<organism evidence="1 2">
    <name type="scientific">Punica granatum</name>
    <name type="common">Pomegranate</name>
    <dbReference type="NCBI Taxonomy" id="22663"/>
    <lineage>
        <taxon>Eukaryota</taxon>
        <taxon>Viridiplantae</taxon>
        <taxon>Streptophyta</taxon>
        <taxon>Embryophyta</taxon>
        <taxon>Tracheophyta</taxon>
        <taxon>Spermatophyta</taxon>
        <taxon>Magnoliopsida</taxon>
        <taxon>eudicotyledons</taxon>
        <taxon>Gunneridae</taxon>
        <taxon>Pentapetalae</taxon>
        <taxon>rosids</taxon>
        <taxon>malvids</taxon>
        <taxon>Myrtales</taxon>
        <taxon>Lythraceae</taxon>
        <taxon>Punica</taxon>
    </lineage>
</organism>